<name>A0A7E4VK81_PANRE</name>
<accession>A0A7E4VK81</accession>
<reference evidence="2" key="1">
    <citation type="journal article" date="2013" name="Genetics">
        <title>The draft genome and transcriptome of Panagrellus redivivus are shaped by the harsh demands of a free-living lifestyle.</title>
        <authorList>
            <person name="Srinivasan J."/>
            <person name="Dillman A.R."/>
            <person name="Macchietto M.G."/>
            <person name="Heikkinen L."/>
            <person name="Lakso M."/>
            <person name="Fracchia K.M."/>
            <person name="Antoshechkin I."/>
            <person name="Mortazavi A."/>
            <person name="Wong G."/>
            <person name="Sternberg P.W."/>
        </authorList>
    </citation>
    <scope>NUCLEOTIDE SEQUENCE [LARGE SCALE GENOMIC DNA]</scope>
    <source>
        <strain evidence="2">MT8872</strain>
    </source>
</reference>
<evidence type="ECO:0000313" key="2">
    <source>
        <dbReference type="Proteomes" id="UP000492821"/>
    </source>
</evidence>
<dbReference type="WBParaSite" id="Pan_g21885.t1">
    <property type="protein sequence ID" value="Pan_g21885.t1"/>
    <property type="gene ID" value="Pan_g21885"/>
</dbReference>
<keyword evidence="1" id="KW-0732">Signal</keyword>
<feature type="chain" id="PRO_5028864634" evidence="1">
    <location>
        <begin position="18"/>
        <end position="134"/>
    </location>
</feature>
<dbReference type="AlphaFoldDB" id="A0A7E4VK81"/>
<sequence length="134" mass="15186">MHTTAAFLALLPALALSLPTLHADNANKHYLKRDVSNDADFMDVNAYRMSFGKRGMDPNAFRMSFGKRSMDPNAFRMSFGKRPSFEAPVQRETVFDTTRNDNRDMAFGERFQSDRVPAASKKMDRYGYAVGFGK</sequence>
<keyword evidence="2" id="KW-1185">Reference proteome</keyword>
<proteinExistence type="predicted"/>
<dbReference type="Proteomes" id="UP000492821">
    <property type="component" value="Unassembled WGS sequence"/>
</dbReference>
<protein>
    <submittedName>
        <fullName evidence="3">RxLR effector protein</fullName>
    </submittedName>
</protein>
<evidence type="ECO:0000313" key="3">
    <source>
        <dbReference type="WBParaSite" id="Pan_g21885.t1"/>
    </source>
</evidence>
<feature type="signal peptide" evidence="1">
    <location>
        <begin position="1"/>
        <end position="17"/>
    </location>
</feature>
<reference evidence="3" key="2">
    <citation type="submission" date="2020-10" db="UniProtKB">
        <authorList>
            <consortium name="WormBaseParasite"/>
        </authorList>
    </citation>
    <scope>IDENTIFICATION</scope>
</reference>
<organism evidence="2 3">
    <name type="scientific">Panagrellus redivivus</name>
    <name type="common">Microworm</name>
    <dbReference type="NCBI Taxonomy" id="6233"/>
    <lineage>
        <taxon>Eukaryota</taxon>
        <taxon>Metazoa</taxon>
        <taxon>Ecdysozoa</taxon>
        <taxon>Nematoda</taxon>
        <taxon>Chromadorea</taxon>
        <taxon>Rhabditida</taxon>
        <taxon>Tylenchina</taxon>
        <taxon>Panagrolaimomorpha</taxon>
        <taxon>Panagrolaimoidea</taxon>
        <taxon>Panagrolaimidae</taxon>
        <taxon>Panagrellus</taxon>
    </lineage>
</organism>
<evidence type="ECO:0000256" key="1">
    <source>
        <dbReference type="SAM" id="SignalP"/>
    </source>
</evidence>